<evidence type="ECO:0000256" key="3">
    <source>
        <dbReference type="ARBA" id="ARBA00022729"/>
    </source>
</evidence>
<keyword evidence="6 9" id="KW-0472">Membrane</keyword>
<keyword evidence="5 9" id="KW-1133">Transmembrane helix</keyword>
<organism evidence="12 13">
    <name type="scientific">Cynoglossus semilaevis</name>
    <name type="common">Tongue sole</name>
    <dbReference type="NCBI Taxonomy" id="244447"/>
    <lineage>
        <taxon>Eukaryota</taxon>
        <taxon>Metazoa</taxon>
        <taxon>Chordata</taxon>
        <taxon>Craniata</taxon>
        <taxon>Vertebrata</taxon>
        <taxon>Euteleostomi</taxon>
        <taxon>Actinopterygii</taxon>
        <taxon>Neopterygii</taxon>
        <taxon>Teleostei</taxon>
        <taxon>Neoteleostei</taxon>
        <taxon>Acanthomorphata</taxon>
        <taxon>Carangaria</taxon>
        <taxon>Pleuronectiformes</taxon>
        <taxon>Pleuronectoidei</taxon>
        <taxon>Cynoglossidae</taxon>
        <taxon>Cynoglossinae</taxon>
        <taxon>Cynoglossus</taxon>
    </lineage>
</organism>
<evidence type="ECO:0000256" key="6">
    <source>
        <dbReference type="ARBA" id="ARBA00023136"/>
    </source>
</evidence>
<feature type="transmembrane region" description="Helical" evidence="9">
    <location>
        <begin position="597"/>
        <end position="624"/>
    </location>
</feature>
<dbReference type="Ensembl" id="ENSCSET00000016803.1">
    <property type="protein sequence ID" value="ENSCSEP00000016591.1"/>
    <property type="gene ID" value="ENSCSEG00000010672.1"/>
</dbReference>
<sequence>MRRTMVASVKTAPFVFLLWVLHCALGRDVTLPLGPLYRVAGFPLAVPCAVSAYEGPRTQDFEWFLYRDDSGGRQLGVVSTRDKDFPYTPFQARVRNGEVRIERDSGDAVRLVIQKLRADDQGKYECYTPSTDSVYQGNYSSMVEVKVIPDTLQISFTRSLTSQPVPEGAEVKLTCSASIQSEQLTHLSITFGKRGVGESSGSGAGGEVSTVREIISIDNMLAVVPGRSFKKRYDDGEITLEKRNGEGGQGVYVMRIKAVQPDDSGSYFCEAAQWIRDPDRSWQKIAQRTLDVGNLTVQQLAESLSVTSSPRGEVTLQIGTPLILTCEVLGLPSDVNSGLLVQWMKRGSGGPDGVTAGGVEVEVARMSTDGVVSWGDDLSRASGGSMEKVAEGRYTLKLFSARPLDTGSYRCVVSVYAGRRNPGPSVAATLTQKSEGVVVNLKTKDVKVSAVAQLKRGPLLKRGSTITLICNATITTTRPAQARVKWLQWPLPEPFVRRSSSDAAPLDAPKKPKLVAYLTYDGVANIITNGSEISVDRLSAVGYRLRVHTATMEDQGMYACSVEAWSQDPHGGWYNTGVEAESNAVTVYLYARVEDLLFIPLIVGVSSALFVGIVIIASVTCCFMKRLARQRARK</sequence>
<dbReference type="SMART" id="SM00409">
    <property type="entry name" value="IG"/>
    <property type="match status" value="4"/>
</dbReference>
<feature type="signal peptide" evidence="10">
    <location>
        <begin position="1"/>
        <end position="26"/>
    </location>
</feature>
<evidence type="ECO:0000256" key="10">
    <source>
        <dbReference type="SAM" id="SignalP"/>
    </source>
</evidence>
<feature type="domain" description="Ig-like" evidence="11">
    <location>
        <begin position="302"/>
        <end position="431"/>
    </location>
</feature>
<reference evidence="12" key="2">
    <citation type="submission" date="2025-08" db="UniProtKB">
        <authorList>
            <consortium name="Ensembl"/>
        </authorList>
    </citation>
    <scope>IDENTIFICATION</scope>
</reference>
<feature type="domain" description="Ig-like" evidence="11">
    <location>
        <begin position="13"/>
        <end position="126"/>
    </location>
</feature>
<dbReference type="FunFam" id="2.60.40.10:FF:002665">
    <property type="entry name" value="Immunoglobulin superfamily, member 8"/>
    <property type="match status" value="1"/>
</dbReference>
<dbReference type="FunFam" id="2.60.40.10:FF:000191">
    <property type="entry name" value="Immunoglobulin superfamily member 3"/>
    <property type="match status" value="1"/>
</dbReference>
<evidence type="ECO:0000256" key="7">
    <source>
        <dbReference type="ARBA" id="ARBA00023157"/>
    </source>
</evidence>
<feature type="chain" id="PRO_5018001915" evidence="10">
    <location>
        <begin position="27"/>
        <end position="634"/>
    </location>
</feature>
<evidence type="ECO:0000256" key="1">
    <source>
        <dbReference type="ARBA" id="ARBA00004167"/>
    </source>
</evidence>
<dbReference type="SMART" id="SM00406">
    <property type="entry name" value="IGv"/>
    <property type="match status" value="4"/>
</dbReference>
<keyword evidence="3 10" id="KW-0732">Signal</keyword>
<comment type="subcellular location">
    <subcellularLocation>
        <location evidence="1">Membrane</location>
        <topology evidence="1">Single-pass membrane protein</topology>
    </subcellularLocation>
</comment>
<evidence type="ECO:0000256" key="4">
    <source>
        <dbReference type="ARBA" id="ARBA00022737"/>
    </source>
</evidence>
<dbReference type="STRING" id="244447.ENSCSEP00000016591"/>
<dbReference type="InterPro" id="IPR036179">
    <property type="entry name" value="Ig-like_dom_sf"/>
</dbReference>
<proteinExistence type="predicted"/>
<protein>
    <submittedName>
        <fullName evidence="12">Immunoglobulin superfamily, member 8</fullName>
    </submittedName>
</protein>
<name>A0A3P8VTG7_CYNSE</name>
<dbReference type="PANTHER" id="PTHR12207:SF33">
    <property type="entry name" value="IMMUNOGLOBULIN SUPERFAMILY MEMBER 8 PRECURSOR"/>
    <property type="match status" value="1"/>
</dbReference>
<evidence type="ECO:0000313" key="12">
    <source>
        <dbReference type="Ensembl" id="ENSCSEP00000016591.1"/>
    </source>
</evidence>
<reference evidence="12" key="3">
    <citation type="submission" date="2025-09" db="UniProtKB">
        <authorList>
            <consortium name="Ensembl"/>
        </authorList>
    </citation>
    <scope>IDENTIFICATION</scope>
</reference>
<dbReference type="InterPro" id="IPR007110">
    <property type="entry name" value="Ig-like_dom"/>
</dbReference>
<evidence type="ECO:0000256" key="9">
    <source>
        <dbReference type="SAM" id="Phobius"/>
    </source>
</evidence>
<evidence type="ECO:0000259" key="11">
    <source>
        <dbReference type="PROSITE" id="PS50835"/>
    </source>
</evidence>
<dbReference type="OrthoDB" id="9890427at2759"/>
<dbReference type="InterPro" id="IPR013106">
    <property type="entry name" value="Ig_V-set"/>
</dbReference>
<keyword evidence="13" id="KW-1185">Reference proteome</keyword>
<evidence type="ECO:0000256" key="2">
    <source>
        <dbReference type="ARBA" id="ARBA00022692"/>
    </source>
</evidence>
<keyword evidence="7" id="KW-1015">Disulfide bond</keyword>
<dbReference type="PANTHER" id="PTHR12207">
    <property type="entry name" value="V-SET AND TRANSMEMBRANE DOMAIN-CONTAINING PROTEIN"/>
    <property type="match status" value="1"/>
</dbReference>
<dbReference type="GeneID" id="103386388"/>
<dbReference type="GeneTree" id="ENSGT00940000161314"/>
<keyword evidence="2 9" id="KW-0812">Transmembrane</keyword>
<dbReference type="GO" id="GO:0016020">
    <property type="term" value="C:membrane"/>
    <property type="evidence" value="ECO:0007669"/>
    <property type="project" value="UniProtKB-SubCell"/>
</dbReference>
<feature type="domain" description="Ig-like" evidence="11">
    <location>
        <begin position="149"/>
        <end position="291"/>
    </location>
</feature>
<keyword evidence="4" id="KW-0677">Repeat</keyword>
<dbReference type="OMA" id="FIPCNVS"/>
<dbReference type="Proteomes" id="UP000265120">
    <property type="component" value="Chromosome 11"/>
</dbReference>
<dbReference type="RefSeq" id="XP_016892030.1">
    <property type="nucleotide sequence ID" value="XM_017036541.2"/>
</dbReference>
<dbReference type="SUPFAM" id="SSF48726">
    <property type="entry name" value="Immunoglobulin"/>
    <property type="match status" value="4"/>
</dbReference>
<evidence type="ECO:0000313" key="13">
    <source>
        <dbReference type="Proteomes" id="UP000265120"/>
    </source>
</evidence>
<dbReference type="InParanoid" id="A0A3P8VTG7"/>
<dbReference type="InterPro" id="IPR013783">
    <property type="entry name" value="Ig-like_fold"/>
</dbReference>
<dbReference type="CTD" id="93185"/>
<accession>A0A3P8VTG7</accession>
<evidence type="ECO:0000256" key="8">
    <source>
        <dbReference type="ARBA" id="ARBA00023319"/>
    </source>
</evidence>
<dbReference type="AlphaFoldDB" id="A0A3P8VTG7"/>
<dbReference type="InterPro" id="IPR051102">
    <property type="entry name" value="IgSF_V-set/TM_domain"/>
</dbReference>
<dbReference type="InterPro" id="IPR003599">
    <property type="entry name" value="Ig_sub"/>
</dbReference>
<dbReference type="KEGG" id="csem:103386388"/>
<dbReference type="PROSITE" id="PS50835">
    <property type="entry name" value="IG_LIKE"/>
    <property type="match status" value="4"/>
</dbReference>
<dbReference type="Gene3D" id="2.60.40.10">
    <property type="entry name" value="Immunoglobulins"/>
    <property type="match status" value="4"/>
</dbReference>
<feature type="domain" description="Ig-like" evidence="11">
    <location>
        <begin position="449"/>
        <end position="586"/>
    </location>
</feature>
<reference evidence="12 13" key="1">
    <citation type="journal article" date="2014" name="Nat. Genet.">
        <title>Whole-genome sequence of a flatfish provides insights into ZW sex chromosome evolution and adaptation to a benthic lifestyle.</title>
        <authorList>
            <person name="Chen S."/>
            <person name="Zhang G."/>
            <person name="Shao C."/>
            <person name="Huang Q."/>
            <person name="Liu G."/>
            <person name="Zhang P."/>
            <person name="Song W."/>
            <person name="An N."/>
            <person name="Chalopin D."/>
            <person name="Volff J.N."/>
            <person name="Hong Y."/>
            <person name="Li Q."/>
            <person name="Sha Z."/>
            <person name="Zhou H."/>
            <person name="Xie M."/>
            <person name="Yu Q."/>
            <person name="Liu Y."/>
            <person name="Xiang H."/>
            <person name="Wang N."/>
            <person name="Wu K."/>
            <person name="Yang C."/>
            <person name="Zhou Q."/>
            <person name="Liao X."/>
            <person name="Yang L."/>
            <person name="Hu Q."/>
            <person name="Zhang J."/>
            <person name="Meng L."/>
            <person name="Jin L."/>
            <person name="Tian Y."/>
            <person name="Lian J."/>
            <person name="Yang J."/>
            <person name="Miao G."/>
            <person name="Liu S."/>
            <person name="Liang Z."/>
            <person name="Yan F."/>
            <person name="Li Y."/>
            <person name="Sun B."/>
            <person name="Zhang H."/>
            <person name="Zhang J."/>
            <person name="Zhu Y."/>
            <person name="Du M."/>
            <person name="Zhao Y."/>
            <person name="Schartl M."/>
            <person name="Tang Q."/>
            <person name="Wang J."/>
        </authorList>
    </citation>
    <scope>NUCLEOTIDE SEQUENCE</scope>
</reference>
<evidence type="ECO:0000256" key="5">
    <source>
        <dbReference type="ARBA" id="ARBA00022989"/>
    </source>
</evidence>
<dbReference type="FunCoup" id="A0A3P8VTG7">
    <property type="interactions" value="755"/>
</dbReference>
<keyword evidence="8" id="KW-0393">Immunoglobulin domain</keyword>